<dbReference type="GO" id="GO:0005524">
    <property type="term" value="F:ATP binding"/>
    <property type="evidence" value="ECO:0007669"/>
    <property type="project" value="UniProtKB-KW"/>
</dbReference>
<evidence type="ECO:0000313" key="4">
    <source>
        <dbReference type="EMBL" id="NEV11326.1"/>
    </source>
</evidence>
<dbReference type="RefSeq" id="WP_135488261.1">
    <property type="nucleotide sequence ID" value="NZ_JAADZA010000008.1"/>
</dbReference>
<dbReference type="EMBL" id="JACHBF010000013">
    <property type="protein sequence ID" value="MBB6493888.1"/>
    <property type="molecule type" value="Genomic_DNA"/>
</dbReference>
<geneLocation type="plasmid" evidence="4">
    <name>pA12a</name>
</geneLocation>
<proteinExistence type="predicted"/>
<protein>
    <submittedName>
        <fullName evidence="4">ATP-binding protein</fullName>
    </submittedName>
    <submittedName>
        <fullName evidence="3">HTH transcriptional regulator</fullName>
    </submittedName>
</protein>
<sequence length="169" mass="18651">MDTNIARSSEYLESESMFAREFDDIALSDLQALVEEGIPEGRQLEFKRDHYGRKDEDRREFAADVSAMANAVGGYLVIGLDERNGIASDVSGVATPDPDGLVRAVSDTIRTSFEPPILEFRVKWIAIEGERGVLVIKMARSWSAPPPSKPSPRTIAFSSATKTESIRCQ</sequence>
<dbReference type="Gene3D" id="3.30.950.30">
    <property type="entry name" value="Schlafen, AAA domain"/>
    <property type="match status" value="1"/>
</dbReference>
<keyword evidence="4" id="KW-0547">Nucleotide-binding</keyword>
<dbReference type="InterPro" id="IPR007421">
    <property type="entry name" value="Schlafen_AlbA_2_dom"/>
</dbReference>
<keyword evidence="4" id="KW-0614">Plasmid</keyword>
<name>A0A6P1C4H2_RHITR</name>
<reference evidence="4 5" key="1">
    <citation type="submission" date="2020-02" db="EMBL/GenBank/DDBJ databases">
        <title>Draft genome sequence of Rhizobium tropici.</title>
        <authorList>
            <person name="Khayi S."/>
            <person name="Jemo M."/>
        </authorList>
    </citation>
    <scope>NUCLEOTIDE SEQUENCE [LARGE SCALE GENOMIC DNA]</scope>
    <source>
        <strain evidence="4 5">A12</strain>
        <plasmid evidence="4">pA12a</plasmid>
    </source>
</reference>
<dbReference type="EMBL" id="JAADZA010000008">
    <property type="protein sequence ID" value="NEV11326.1"/>
    <property type="molecule type" value="Genomic_DNA"/>
</dbReference>
<feature type="domain" description="Schlafen AlbA-2" evidence="2">
    <location>
        <begin position="40"/>
        <end position="146"/>
    </location>
</feature>
<organism evidence="4 5">
    <name type="scientific">Rhizobium tropici</name>
    <dbReference type="NCBI Taxonomy" id="398"/>
    <lineage>
        <taxon>Bacteria</taxon>
        <taxon>Pseudomonadati</taxon>
        <taxon>Pseudomonadota</taxon>
        <taxon>Alphaproteobacteria</taxon>
        <taxon>Hyphomicrobiales</taxon>
        <taxon>Rhizobiaceae</taxon>
        <taxon>Rhizobium/Agrobacterium group</taxon>
        <taxon>Rhizobium</taxon>
    </lineage>
</organism>
<dbReference type="Proteomes" id="UP000526625">
    <property type="component" value="Unassembled WGS sequence"/>
</dbReference>
<dbReference type="Pfam" id="PF04326">
    <property type="entry name" value="SLFN_AlbA_2"/>
    <property type="match status" value="1"/>
</dbReference>
<dbReference type="AlphaFoldDB" id="A0A6P1C4H2"/>
<evidence type="ECO:0000259" key="2">
    <source>
        <dbReference type="Pfam" id="PF04326"/>
    </source>
</evidence>
<evidence type="ECO:0000313" key="6">
    <source>
        <dbReference type="Proteomes" id="UP000526625"/>
    </source>
</evidence>
<evidence type="ECO:0000256" key="1">
    <source>
        <dbReference type="SAM" id="MobiDB-lite"/>
    </source>
</evidence>
<evidence type="ECO:0000313" key="5">
    <source>
        <dbReference type="Proteomes" id="UP000471190"/>
    </source>
</evidence>
<keyword evidence="6" id="KW-1185">Reference proteome</keyword>
<dbReference type="Proteomes" id="UP000471190">
    <property type="component" value="Unassembled WGS sequence"/>
</dbReference>
<dbReference type="InterPro" id="IPR038461">
    <property type="entry name" value="Schlafen_AlbA_2_dom_sf"/>
</dbReference>
<feature type="compositionally biased region" description="Polar residues" evidence="1">
    <location>
        <begin position="156"/>
        <end position="169"/>
    </location>
</feature>
<feature type="region of interest" description="Disordered" evidence="1">
    <location>
        <begin position="142"/>
        <end position="169"/>
    </location>
</feature>
<evidence type="ECO:0000313" key="3">
    <source>
        <dbReference type="EMBL" id="MBB6493888.1"/>
    </source>
</evidence>
<reference evidence="3 6" key="2">
    <citation type="submission" date="2020-08" db="EMBL/GenBank/DDBJ databases">
        <title>Genomic Encyclopedia of Type Strains, Phase IV (KMG-V): Genome sequencing to study the core and pangenomes of soil and plant-associated prokaryotes.</title>
        <authorList>
            <person name="Whitman W."/>
        </authorList>
    </citation>
    <scope>NUCLEOTIDE SEQUENCE [LARGE SCALE GENOMIC DNA]</scope>
    <source>
        <strain evidence="3 6">SEMIA 4059</strain>
    </source>
</reference>
<gene>
    <name evidence="3" type="ORF">GGD45_004322</name>
    <name evidence="4" type="ORF">GXW80_09990</name>
</gene>
<comment type="caution">
    <text evidence="4">The sequence shown here is derived from an EMBL/GenBank/DDBJ whole genome shotgun (WGS) entry which is preliminary data.</text>
</comment>
<keyword evidence="4" id="KW-0067">ATP-binding</keyword>
<accession>A0A6P1C4H2</accession>